<comment type="caution">
    <text evidence="2">The sequence shown here is derived from an EMBL/GenBank/DDBJ whole genome shotgun (WGS) entry which is preliminary data.</text>
</comment>
<dbReference type="OrthoDB" id="2971563at2"/>
<dbReference type="SUPFAM" id="SSF56281">
    <property type="entry name" value="Metallo-hydrolase/oxidoreductase"/>
    <property type="match status" value="1"/>
</dbReference>
<organism evidence="2 3">
    <name type="scientific">Lysinibacillus telephonicus</name>
    <dbReference type="NCBI Taxonomy" id="1714840"/>
    <lineage>
        <taxon>Bacteria</taxon>
        <taxon>Bacillati</taxon>
        <taxon>Bacillota</taxon>
        <taxon>Bacilli</taxon>
        <taxon>Bacillales</taxon>
        <taxon>Bacillaceae</taxon>
        <taxon>Lysinibacillus</taxon>
    </lineage>
</organism>
<keyword evidence="3" id="KW-1185">Reference proteome</keyword>
<reference evidence="2 3" key="1">
    <citation type="submission" date="2018-12" db="EMBL/GenBank/DDBJ databases">
        <authorList>
            <person name="Yu L."/>
        </authorList>
    </citation>
    <scope>NUCLEOTIDE SEQUENCE [LARGE SCALE GENOMIC DNA]</scope>
    <source>
        <strain evidence="2 3">S5H2222</strain>
    </source>
</reference>
<dbReference type="InterPro" id="IPR001279">
    <property type="entry name" value="Metallo-B-lactamas"/>
</dbReference>
<protein>
    <submittedName>
        <fullName evidence="2">MBL fold metallo-hydrolase</fullName>
    </submittedName>
</protein>
<dbReference type="Pfam" id="PF00753">
    <property type="entry name" value="Lactamase_B"/>
    <property type="match status" value="1"/>
</dbReference>
<dbReference type="Gene3D" id="3.60.15.10">
    <property type="entry name" value="Ribonuclease Z/Hydroxyacylglutathione hydrolase-like"/>
    <property type="match status" value="1"/>
</dbReference>
<accession>A0A431USG2</accession>
<dbReference type="AlphaFoldDB" id="A0A431USG2"/>
<sequence>MNIHKIVLPTPYPIGDVNAFLVKGDTLTLFDAGPKTQEAYEALKWGINEAGYNMKDIEQVVLTHHHPDHAGWVDAFPNADILGHEYVDHWMRKTEEFITYRNNFYHKQLKLQAVPEKYIEKIVQVRGEMELFGTTPLTAFINDGDEVPGHPGLKAVYTPGHAQSHLIFLDQSTNEAIGGDLLLENVASNPLVEPPVDLSETRPKSLIQYQDSLKILHDLHVSKIYTGHGNEIEDIDRLITIRLEKDRLRALQVLEILNKPKSVLEVTMELYASVYQKQLGLTLSKTLGQLDCLERDGFVTHEIVDGINIYSRI</sequence>
<dbReference type="PANTHER" id="PTHR23131">
    <property type="entry name" value="ENDORIBONUCLEASE LACTB2"/>
    <property type="match status" value="1"/>
</dbReference>
<dbReference type="GO" id="GO:0016787">
    <property type="term" value="F:hydrolase activity"/>
    <property type="evidence" value="ECO:0007669"/>
    <property type="project" value="UniProtKB-KW"/>
</dbReference>
<proteinExistence type="predicted"/>
<keyword evidence="2" id="KW-0378">Hydrolase</keyword>
<dbReference type="InterPro" id="IPR036866">
    <property type="entry name" value="RibonucZ/Hydroxyglut_hydro"/>
</dbReference>
<feature type="domain" description="Metallo-beta-lactamase" evidence="1">
    <location>
        <begin position="16"/>
        <end position="228"/>
    </location>
</feature>
<dbReference type="Proteomes" id="UP000276349">
    <property type="component" value="Unassembled WGS sequence"/>
</dbReference>
<name>A0A431USG2_9BACI</name>
<evidence type="ECO:0000313" key="2">
    <source>
        <dbReference type="EMBL" id="RTQ93414.1"/>
    </source>
</evidence>
<evidence type="ECO:0000259" key="1">
    <source>
        <dbReference type="SMART" id="SM00849"/>
    </source>
</evidence>
<dbReference type="PANTHER" id="PTHR23131:SF4">
    <property type="entry name" value="METALLO-BETA-LACTAMASE SUPERFAMILY POTEIN"/>
    <property type="match status" value="1"/>
</dbReference>
<dbReference type="InterPro" id="IPR050662">
    <property type="entry name" value="Sec-metab_biosynth-thioest"/>
</dbReference>
<gene>
    <name evidence="2" type="ORF">EKG35_08445</name>
</gene>
<evidence type="ECO:0000313" key="3">
    <source>
        <dbReference type="Proteomes" id="UP000276349"/>
    </source>
</evidence>
<dbReference type="EMBL" id="RXNR01000019">
    <property type="protein sequence ID" value="RTQ93414.1"/>
    <property type="molecule type" value="Genomic_DNA"/>
</dbReference>
<dbReference type="RefSeq" id="WP_126294011.1">
    <property type="nucleotide sequence ID" value="NZ_CP155468.1"/>
</dbReference>
<dbReference type="SMART" id="SM00849">
    <property type="entry name" value="Lactamase_B"/>
    <property type="match status" value="1"/>
</dbReference>